<comment type="subcellular location">
    <subcellularLocation>
        <location evidence="1">Cell projection</location>
        <location evidence="1">Cilium</location>
    </subcellularLocation>
</comment>
<keyword evidence="4" id="KW-0966">Cell projection</keyword>
<organism evidence="7 8">
    <name type="scientific">Mytilus coruscus</name>
    <name type="common">Sea mussel</name>
    <dbReference type="NCBI Taxonomy" id="42192"/>
    <lineage>
        <taxon>Eukaryota</taxon>
        <taxon>Metazoa</taxon>
        <taxon>Spiralia</taxon>
        <taxon>Lophotrochozoa</taxon>
        <taxon>Mollusca</taxon>
        <taxon>Bivalvia</taxon>
        <taxon>Autobranchia</taxon>
        <taxon>Pteriomorphia</taxon>
        <taxon>Mytilida</taxon>
        <taxon>Mytiloidea</taxon>
        <taxon>Mytilidae</taxon>
        <taxon>Mytilinae</taxon>
        <taxon>Mytilus</taxon>
    </lineage>
</organism>
<dbReference type="AlphaFoldDB" id="A0A6J8EWF3"/>
<dbReference type="Proteomes" id="UP000507470">
    <property type="component" value="Unassembled WGS sequence"/>
</dbReference>
<evidence type="ECO:0000313" key="7">
    <source>
        <dbReference type="EMBL" id="CAC5424830.1"/>
    </source>
</evidence>
<gene>
    <name evidence="7" type="ORF">MCOR_56703</name>
</gene>
<dbReference type="GO" id="GO:0030992">
    <property type="term" value="C:intraciliary transport particle B"/>
    <property type="evidence" value="ECO:0007669"/>
    <property type="project" value="TreeGrafter"/>
</dbReference>
<evidence type="ECO:0000256" key="3">
    <source>
        <dbReference type="ARBA" id="ARBA00023069"/>
    </source>
</evidence>
<keyword evidence="3" id="KW-0969">Cilium</keyword>
<dbReference type="GO" id="GO:0005929">
    <property type="term" value="C:cilium"/>
    <property type="evidence" value="ECO:0007669"/>
    <property type="project" value="UniProtKB-SubCell"/>
</dbReference>
<dbReference type="GO" id="GO:0005794">
    <property type="term" value="C:Golgi apparatus"/>
    <property type="evidence" value="ECO:0007669"/>
    <property type="project" value="TreeGrafter"/>
</dbReference>
<keyword evidence="8" id="KW-1185">Reference proteome</keyword>
<feature type="region of interest" description="Disordered" evidence="6">
    <location>
        <begin position="436"/>
        <end position="456"/>
    </location>
</feature>
<name>A0A6J8EWF3_MYTCO</name>
<dbReference type="GO" id="GO:0005815">
    <property type="term" value="C:microtubule organizing center"/>
    <property type="evidence" value="ECO:0007669"/>
    <property type="project" value="TreeGrafter"/>
</dbReference>
<sequence>MIGKVPRYTNEKSAEVVELSLYVDQIVLVTTTDKKNKSQMSAEEKRRGEDVEDGGPGLVYMPFVIMEDLLDKLRLLDYEQNFCRERNLKPISRHYFAIPTNPGEQFFMFTSLSAWLLRKAGKNFEQPQEYDDPNATISSILDEVRKYQHSIDFPPSKLKQGCGEHCIYVLDRLADEALKNTHFSWSRPEYPEEEMDEENIVEDDAELTLGEIEKTMMQTYNDDEEFEEEEQILDLEGLKKRSQKQQDIESSKPEEILESTTDAADWKLEVERVLPQLKVTIRTDNKDWRVHVEQMHQHKDGIESSLTETKTHLDKLQNEITRTLEKISSREKYINNQLEHLLGEFRGAQEQLSESKERYRQASGGVTERSRLLGEVTEELERIKMEMEDRGSSMTDGAPLVKIKQAIQQLKKENMQMEIRCGVVEHILLQAKLNDKTSQNKEVHRNQTDNFDYSAY</sequence>
<evidence type="ECO:0000256" key="4">
    <source>
        <dbReference type="ARBA" id="ARBA00023273"/>
    </source>
</evidence>
<accession>A0A6J8EWF3</accession>
<dbReference type="InterPro" id="IPR019530">
    <property type="entry name" value="Intra-flagellar_transport_57"/>
</dbReference>
<evidence type="ECO:0000256" key="2">
    <source>
        <dbReference type="ARBA" id="ARBA00009415"/>
    </source>
</evidence>
<feature type="compositionally biased region" description="Basic and acidic residues" evidence="6">
    <location>
        <begin position="436"/>
        <end position="447"/>
    </location>
</feature>
<dbReference type="GO" id="GO:1905515">
    <property type="term" value="P:non-motile cilium assembly"/>
    <property type="evidence" value="ECO:0007669"/>
    <property type="project" value="TreeGrafter"/>
</dbReference>
<evidence type="ECO:0000256" key="5">
    <source>
        <dbReference type="SAM" id="Coils"/>
    </source>
</evidence>
<dbReference type="OrthoDB" id="423881at2759"/>
<dbReference type="GO" id="GO:0042073">
    <property type="term" value="P:intraciliary transport"/>
    <property type="evidence" value="ECO:0007669"/>
    <property type="project" value="TreeGrafter"/>
</dbReference>
<evidence type="ECO:0000313" key="8">
    <source>
        <dbReference type="Proteomes" id="UP000507470"/>
    </source>
</evidence>
<feature type="coiled-coil region" evidence="5">
    <location>
        <begin position="299"/>
        <end position="358"/>
    </location>
</feature>
<dbReference type="PANTHER" id="PTHR16011">
    <property type="entry name" value="IFT57/HIPPI"/>
    <property type="match status" value="1"/>
</dbReference>
<keyword evidence="5" id="KW-0175">Coiled coil</keyword>
<reference evidence="7 8" key="1">
    <citation type="submission" date="2020-06" db="EMBL/GenBank/DDBJ databases">
        <authorList>
            <person name="Li R."/>
            <person name="Bekaert M."/>
        </authorList>
    </citation>
    <scope>NUCLEOTIDE SEQUENCE [LARGE SCALE GENOMIC DNA]</scope>
    <source>
        <strain evidence="8">wild</strain>
    </source>
</reference>
<evidence type="ECO:0000256" key="1">
    <source>
        <dbReference type="ARBA" id="ARBA00004138"/>
    </source>
</evidence>
<protein>
    <submittedName>
        <fullName evidence="7">IFT57</fullName>
    </submittedName>
</protein>
<dbReference type="PANTHER" id="PTHR16011:SF0">
    <property type="entry name" value="INTRAFLAGELLAR TRANSPORT PROTEIN 57 HOMOLOG"/>
    <property type="match status" value="1"/>
</dbReference>
<comment type="similarity">
    <text evidence="2">Belongs to the IFT57 family.</text>
</comment>
<proteinExistence type="inferred from homology"/>
<dbReference type="Pfam" id="PF10498">
    <property type="entry name" value="IFT57"/>
    <property type="match status" value="1"/>
</dbReference>
<evidence type="ECO:0000256" key="6">
    <source>
        <dbReference type="SAM" id="MobiDB-lite"/>
    </source>
</evidence>
<dbReference type="EMBL" id="CACVKT020010075">
    <property type="protein sequence ID" value="CAC5424830.1"/>
    <property type="molecule type" value="Genomic_DNA"/>
</dbReference>